<proteinExistence type="predicted"/>
<evidence type="ECO:0000313" key="2">
    <source>
        <dbReference type="Proteomes" id="UP001334084"/>
    </source>
</evidence>
<dbReference type="EMBL" id="CP142729">
    <property type="protein sequence ID" value="WUR03350.1"/>
    <property type="molecule type" value="Genomic_DNA"/>
</dbReference>
<dbReference type="AlphaFoldDB" id="A0AAX4JBL0"/>
<protein>
    <submittedName>
        <fullName evidence="1">Uncharacterized protein</fullName>
    </submittedName>
</protein>
<evidence type="ECO:0000313" key="1">
    <source>
        <dbReference type="EMBL" id="WUR03350.1"/>
    </source>
</evidence>
<dbReference type="GeneID" id="90541162"/>
<gene>
    <name evidence="1" type="ORF">VNE69_04172</name>
</gene>
<reference evidence="1" key="1">
    <citation type="journal article" date="2024" name="BMC Genomics">
        <title>Functional annotation of a divergent genome using sequence and structure-based similarity.</title>
        <authorList>
            <person name="Svedberg D."/>
            <person name="Winiger R.R."/>
            <person name="Berg A."/>
            <person name="Sharma H."/>
            <person name="Tellgren-Roth C."/>
            <person name="Debrunner-Vossbrinck B.A."/>
            <person name="Vossbrinck C.R."/>
            <person name="Barandun J."/>
        </authorList>
    </citation>
    <scope>NUCLEOTIDE SEQUENCE</scope>
    <source>
        <strain evidence="1">Illinois isolate</strain>
    </source>
</reference>
<keyword evidence="2" id="KW-1185">Reference proteome</keyword>
<dbReference type="RefSeq" id="XP_065329495.1">
    <property type="nucleotide sequence ID" value="XM_065473423.1"/>
</dbReference>
<name>A0AAX4JBL0_9MICR</name>
<dbReference type="KEGG" id="vnx:VNE69_04172"/>
<accession>A0AAX4JBL0</accession>
<dbReference type="Proteomes" id="UP001334084">
    <property type="component" value="Chromosome 4"/>
</dbReference>
<organism evidence="1 2">
    <name type="scientific">Vairimorpha necatrix</name>
    <dbReference type="NCBI Taxonomy" id="6039"/>
    <lineage>
        <taxon>Eukaryota</taxon>
        <taxon>Fungi</taxon>
        <taxon>Fungi incertae sedis</taxon>
        <taxon>Microsporidia</taxon>
        <taxon>Nosematidae</taxon>
        <taxon>Vairimorpha</taxon>
    </lineage>
</organism>
<sequence>MQGLKAEFNNQQVFLEIKHRKLEIKNAELKIPLTEIVSLKTKNEEESFFLMIVTKLTDNPKIILKFANYNVRDLCKSLILSSINDSGIYKEIDYDTSKFITSLSAPLLTIFSDMNCTVSQFYNHFMQSNFYDVRNKPTFLDRLITEKLREDFLDNSNNPSLTRINNYSLLMINEDTVSKPLTYTTKEIAFEPIYDVQQDTVEEDDTLDLEIEDSVSEIKIDKKELKKIIEISKKIYRGEEIDSECKEFIDKYRDNKYLKRLIIKIEEIKIC</sequence>